<keyword evidence="8" id="KW-0238">DNA-binding</keyword>
<comment type="catalytic activity">
    <reaction evidence="9">
        <text>a 2'-deoxyadenosine in DNA + S-adenosyl-L-methionine = an N(6)-methyl-2'-deoxyadenosine in DNA + S-adenosyl-L-homocysteine + H(+)</text>
        <dbReference type="Rhea" id="RHEA:15197"/>
        <dbReference type="Rhea" id="RHEA-COMP:12418"/>
        <dbReference type="Rhea" id="RHEA-COMP:12419"/>
        <dbReference type="ChEBI" id="CHEBI:15378"/>
        <dbReference type="ChEBI" id="CHEBI:57856"/>
        <dbReference type="ChEBI" id="CHEBI:59789"/>
        <dbReference type="ChEBI" id="CHEBI:90615"/>
        <dbReference type="ChEBI" id="CHEBI:90616"/>
        <dbReference type="EC" id="2.1.1.72"/>
    </reaction>
</comment>
<evidence type="ECO:0000256" key="8">
    <source>
        <dbReference type="ARBA" id="ARBA00023125"/>
    </source>
</evidence>
<dbReference type="InterPro" id="IPR029063">
    <property type="entry name" value="SAM-dependent_MTases_sf"/>
</dbReference>
<evidence type="ECO:0000256" key="3">
    <source>
        <dbReference type="ARBA" id="ARBA00011900"/>
    </source>
</evidence>
<accession>A0ABP8V178</accession>
<dbReference type="InterPro" id="IPR003356">
    <property type="entry name" value="DNA_methylase_A-5"/>
</dbReference>
<comment type="similarity">
    <text evidence="1">Belongs to the N(4)/N(6)-methyltransferase family.</text>
</comment>
<reference evidence="13" key="1">
    <citation type="journal article" date="2019" name="Int. J. Syst. Evol. Microbiol.">
        <title>The Global Catalogue of Microorganisms (GCM) 10K type strain sequencing project: providing services to taxonomists for standard genome sequencing and annotation.</title>
        <authorList>
            <consortium name="The Broad Institute Genomics Platform"/>
            <consortium name="The Broad Institute Genome Sequencing Center for Infectious Disease"/>
            <person name="Wu L."/>
            <person name="Ma J."/>
        </authorList>
    </citation>
    <scope>NUCLEOTIDE SEQUENCE [LARGE SCALE GENOMIC DNA]</scope>
    <source>
        <strain evidence="13">JCM 17805</strain>
    </source>
</reference>
<evidence type="ECO:0000256" key="5">
    <source>
        <dbReference type="ARBA" id="ARBA00022679"/>
    </source>
</evidence>
<dbReference type="SUPFAM" id="SSF116734">
    <property type="entry name" value="DNA methylase specificity domain"/>
    <property type="match status" value="1"/>
</dbReference>
<keyword evidence="7" id="KW-0680">Restriction system</keyword>
<dbReference type="SUPFAM" id="SSF53335">
    <property type="entry name" value="S-adenosyl-L-methionine-dependent methyltransferases"/>
    <property type="match status" value="1"/>
</dbReference>
<dbReference type="RefSeq" id="WP_345195737.1">
    <property type="nucleotide sequence ID" value="NZ_BAABFL010000291.1"/>
</dbReference>
<dbReference type="Gene3D" id="3.90.220.20">
    <property type="entry name" value="DNA methylase specificity domains"/>
    <property type="match status" value="1"/>
</dbReference>
<organism evidence="12 13">
    <name type="scientific">Kistimonas scapharcae</name>
    <dbReference type="NCBI Taxonomy" id="1036133"/>
    <lineage>
        <taxon>Bacteria</taxon>
        <taxon>Pseudomonadati</taxon>
        <taxon>Pseudomonadota</taxon>
        <taxon>Gammaproteobacteria</taxon>
        <taxon>Oceanospirillales</taxon>
        <taxon>Endozoicomonadaceae</taxon>
        <taxon>Kistimonas</taxon>
    </lineage>
</organism>
<dbReference type="Pfam" id="PF02384">
    <property type="entry name" value="N6_Mtase"/>
    <property type="match status" value="1"/>
</dbReference>
<evidence type="ECO:0000313" key="13">
    <source>
        <dbReference type="Proteomes" id="UP001500604"/>
    </source>
</evidence>
<keyword evidence="4" id="KW-0489">Methyltransferase</keyword>
<proteinExistence type="inferred from homology"/>
<feature type="domain" description="Type I restriction modification DNA specificity" evidence="10">
    <location>
        <begin position="385"/>
        <end position="557"/>
    </location>
</feature>
<evidence type="ECO:0000256" key="1">
    <source>
        <dbReference type="ARBA" id="ARBA00006594"/>
    </source>
</evidence>
<dbReference type="InterPro" id="IPR044946">
    <property type="entry name" value="Restrct_endonuc_typeI_TRD_sf"/>
</dbReference>
<evidence type="ECO:0000256" key="6">
    <source>
        <dbReference type="ARBA" id="ARBA00022691"/>
    </source>
</evidence>
<evidence type="ECO:0000256" key="7">
    <source>
        <dbReference type="ARBA" id="ARBA00022747"/>
    </source>
</evidence>
<gene>
    <name evidence="12" type="ORF">GCM10023116_20300</name>
</gene>
<evidence type="ECO:0000256" key="9">
    <source>
        <dbReference type="ARBA" id="ARBA00047942"/>
    </source>
</evidence>
<dbReference type="Proteomes" id="UP001500604">
    <property type="component" value="Unassembled WGS sequence"/>
</dbReference>
<dbReference type="InterPro" id="IPR000055">
    <property type="entry name" value="Restrct_endonuc_typeI_TRD"/>
</dbReference>
<dbReference type="InterPro" id="IPR051537">
    <property type="entry name" value="DNA_Adenine_Mtase"/>
</dbReference>
<keyword evidence="6" id="KW-0949">S-adenosyl-L-methionine</keyword>
<keyword evidence="13" id="KW-1185">Reference proteome</keyword>
<comment type="caution">
    <text evidence="12">The sequence shown here is derived from an EMBL/GenBank/DDBJ whole genome shotgun (WGS) entry which is preliminary data.</text>
</comment>
<comment type="similarity">
    <text evidence="2">Belongs to the type-I restriction system S methylase family.</text>
</comment>
<dbReference type="EC" id="2.1.1.72" evidence="3"/>
<sequence>MDSLRKKGSIEDAISEISLLVAFCYIPVNRPELNFSAVEDVINGKLSLRQAYEAAAEALPDYATHFTKSRLPLELSSSEVINFIKEVSPEQRSTHWLWLQSLTDLSSRKNDGLYFIPDEIVNLMVSLAMEDKHAETVYSPFSLSVQLAVEASQKADEVIYESGNVSQYAAAIALLQGITLQKTDPISSPSNITEDNQLRKFSHILMAPPFGQKLNSVVDPYNRFQSDSLQSDVMTLEHGLAQCSGRMVALVPMGLLFRSGADGYFRERVVSSGILEAVIQLPGAIFSTTAIATCVLVFDMNRNPKDPVLFYNADNEELARSEGRPLRRIVHQWERIAHDVLKRTQSEYCVRANATEIKQQGYDLSVSRYVLSDATQRIKSLDNTRQLSGIAQLIRAQLLKEDKEPRGDVYLEVGMKDISPSGKISAPEKRLQLSGRARDRAKQQRLQPGDILLAIKGNLGKVGIVGNDCGDNWVAGQLFQVIRINSEEKVKTEYLYRYLSSPLVQTYLRDQASGTTMAVLKTTDIKALPIPVPSAEEQQQVLAIHQQIQQAYAQIASIQTEIDQLAQAHWNLLSAPI</sequence>
<evidence type="ECO:0000256" key="4">
    <source>
        <dbReference type="ARBA" id="ARBA00022603"/>
    </source>
</evidence>
<protein>
    <recommendedName>
        <fullName evidence="3">site-specific DNA-methyltransferase (adenine-specific)</fullName>
        <ecNumber evidence="3">2.1.1.72</ecNumber>
    </recommendedName>
</protein>
<keyword evidence="5" id="KW-0808">Transferase</keyword>
<dbReference type="Pfam" id="PF01420">
    <property type="entry name" value="Methylase_S"/>
    <property type="match status" value="1"/>
</dbReference>
<dbReference type="EMBL" id="BAABFL010000291">
    <property type="protein sequence ID" value="GAA4649749.1"/>
    <property type="molecule type" value="Genomic_DNA"/>
</dbReference>
<feature type="domain" description="DNA methylase adenine-specific" evidence="11">
    <location>
        <begin position="107"/>
        <end position="374"/>
    </location>
</feature>
<name>A0ABP8V178_9GAMM</name>
<evidence type="ECO:0000313" key="12">
    <source>
        <dbReference type="EMBL" id="GAA4649749.1"/>
    </source>
</evidence>
<dbReference type="PANTHER" id="PTHR42933">
    <property type="entry name" value="SLR6095 PROTEIN"/>
    <property type="match status" value="1"/>
</dbReference>
<dbReference type="Gene3D" id="3.40.50.150">
    <property type="entry name" value="Vaccinia Virus protein VP39"/>
    <property type="match status" value="1"/>
</dbReference>
<evidence type="ECO:0000259" key="11">
    <source>
        <dbReference type="Pfam" id="PF02384"/>
    </source>
</evidence>
<evidence type="ECO:0000256" key="2">
    <source>
        <dbReference type="ARBA" id="ARBA00010923"/>
    </source>
</evidence>
<dbReference type="PANTHER" id="PTHR42933:SF1">
    <property type="entry name" value="SITE-SPECIFIC DNA-METHYLTRANSFERASE (ADENINE-SPECIFIC)"/>
    <property type="match status" value="1"/>
</dbReference>
<evidence type="ECO:0000259" key="10">
    <source>
        <dbReference type="Pfam" id="PF01420"/>
    </source>
</evidence>